<proteinExistence type="predicted"/>
<dbReference type="Proteomes" id="UP000011717">
    <property type="component" value="Unassembled WGS sequence"/>
</dbReference>
<organism evidence="2 3">
    <name type="scientific">Pacificimonas flava</name>
    <dbReference type="NCBI Taxonomy" id="1234595"/>
    <lineage>
        <taxon>Bacteria</taxon>
        <taxon>Pseudomonadati</taxon>
        <taxon>Pseudomonadota</taxon>
        <taxon>Alphaproteobacteria</taxon>
        <taxon>Sphingomonadales</taxon>
        <taxon>Sphingosinicellaceae</taxon>
        <taxon>Pacificimonas</taxon>
    </lineage>
</organism>
<sequence length="417" mass="44809">MLRSLAAALLFTAAPAAAADDLAEAREILAEQPVFDGHNDLPYGIRENDGRIGDFPYARLDDRYAGKLVTDAAGMKAGGVGAQFWSVYVPASLPQPEAAVQTLEQIDMAKRLIAANPDSLALAATAEDVRRIMASGKVAGMFGVEGGYSIANSLGVLRQFYDLGVRYMTLTHSQSLDWADSATDAPKAGGLSEFGREVVHEMNRLGMLVDLSHTAPATMRQAIAESAAPVIFSHSSTRGVANHARNVPDDVLAMLPQNGGVVMITFVESFLSEDRRQWGGEQAAYEARMRALEPGLSEDEIAKRMTDWEAKNPAPKASVEDAADHVDYARRIAGIDHIGIGSDFDGVTSYPNGLTGPADYPNLFAELLRRGYSAEDLKKISSGNVLRVLERAEQVAARLQGERGPSEMRFSAEAAAR</sequence>
<dbReference type="OrthoDB" id="9804920at2"/>
<keyword evidence="1" id="KW-0732">Signal</keyword>
<reference evidence="2 3" key="1">
    <citation type="journal article" date="2013" name="Genome Announc.">
        <title>Draft Genome Sequence of Strain JLT2015T, Belonging to the Family Sphingomonadaceae of the Alphaproteobacteria.</title>
        <authorList>
            <person name="Tang K."/>
            <person name="Liu K."/>
            <person name="Li S."/>
            <person name="Jiao N."/>
        </authorList>
    </citation>
    <scope>NUCLEOTIDE SEQUENCE [LARGE SCALE GENOMIC DNA]</scope>
    <source>
        <strain evidence="2 3">JLT2015</strain>
    </source>
</reference>
<dbReference type="InterPro" id="IPR032466">
    <property type="entry name" value="Metal_Hydrolase"/>
</dbReference>
<dbReference type="GO" id="GO:0006508">
    <property type="term" value="P:proteolysis"/>
    <property type="evidence" value="ECO:0007669"/>
    <property type="project" value="InterPro"/>
</dbReference>
<keyword evidence="3" id="KW-1185">Reference proteome</keyword>
<evidence type="ECO:0000256" key="1">
    <source>
        <dbReference type="SAM" id="SignalP"/>
    </source>
</evidence>
<dbReference type="Pfam" id="PF01244">
    <property type="entry name" value="Peptidase_M19"/>
    <property type="match status" value="1"/>
</dbReference>
<accession>M2U770</accession>
<feature type="chain" id="PRO_5004027045" evidence="1">
    <location>
        <begin position="19"/>
        <end position="417"/>
    </location>
</feature>
<feature type="signal peptide" evidence="1">
    <location>
        <begin position="1"/>
        <end position="18"/>
    </location>
</feature>
<dbReference type="SUPFAM" id="SSF51556">
    <property type="entry name" value="Metallo-dependent hydrolases"/>
    <property type="match status" value="1"/>
</dbReference>
<dbReference type="Gene3D" id="3.20.20.140">
    <property type="entry name" value="Metal-dependent hydrolases"/>
    <property type="match status" value="1"/>
</dbReference>
<dbReference type="EMBL" id="AMRV01000002">
    <property type="protein sequence ID" value="EMD83847.1"/>
    <property type="molecule type" value="Genomic_DNA"/>
</dbReference>
<dbReference type="PANTHER" id="PTHR10443:SF12">
    <property type="entry name" value="DIPEPTIDASE"/>
    <property type="match status" value="1"/>
</dbReference>
<name>M2U770_9SPHN</name>
<evidence type="ECO:0000313" key="2">
    <source>
        <dbReference type="EMBL" id="EMD83847.1"/>
    </source>
</evidence>
<dbReference type="RefSeq" id="WP_008600327.1">
    <property type="nucleotide sequence ID" value="NZ_AMRV01000002.1"/>
</dbReference>
<dbReference type="InterPro" id="IPR000180">
    <property type="entry name" value="Dipep_AS"/>
</dbReference>
<dbReference type="AlphaFoldDB" id="M2U770"/>
<evidence type="ECO:0000313" key="3">
    <source>
        <dbReference type="Proteomes" id="UP000011717"/>
    </source>
</evidence>
<protein>
    <submittedName>
        <fullName evidence="2">Putative dipeptidase</fullName>
    </submittedName>
</protein>
<dbReference type="InterPro" id="IPR008257">
    <property type="entry name" value="Pept_M19"/>
</dbReference>
<dbReference type="GO" id="GO:0070573">
    <property type="term" value="F:metallodipeptidase activity"/>
    <property type="evidence" value="ECO:0007669"/>
    <property type="project" value="InterPro"/>
</dbReference>
<dbReference type="PROSITE" id="PS51365">
    <property type="entry name" value="RENAL_DIPEPTIDASE_2"/>
    <property type="match status" value="1"/>
</dbReference>
<dbReference type="PROSITE" id="PS00869">
    <property type="entry name" value="RENAL_DIPEPTIDASE_1"/>
    <property type="match status" value="1"/>
</dbReference>
<gene>
    <name evidence="2" type="ORF">C725_0819</name>
</gene>
<dbReference type="PANTHER" id="PTHR10443">
    <property type="entry name" value="MICROSOMAL DIPEPTIDASE"/>
    <property type="match status" value="1"/>
</dbReference>
<comment type="caution">
    <text evidence="2">The sequence shown here is derived from an EMBL/GenBank/DDBJ whole genome shotgun (WGS) entry which is preliminary data.</text>
</comment>
<dbReference type="PATRIC" id="fig|1234595.3.peg.818"/>
<dbReference type="CDD" id="cd01301">
    <property type="entry name" value="rDP_like"/>
    <property type="match status" value="1"/>
</dbReference>